<reference evidence="7 8" key="2">
    <citation type="journal article" date="2011" name="Stand. Genomic Sci.">
        <title>Complete genome sequence of Mahella australiensis type strain (50-1 BON).</title>
        <authorList>
            <person name="Sikorski J."/>
            <person name="Teshima H."/>
            <person name="Nolan M."/>
            <person name="Lucas S."/>
            <person name="Hammon N."/>
            <person name="Deshpande S."/>
            <person name="Cheng J.F."/>
            <person name="Pitluck S."/>
            <person name="Liolios K."/>
            <person name="Pagani I."/>
            <person name="Ivanova N."/>
            <person name="Huntemann M."/>
            <person name="Mavromatis K."/>
            <person name="Ovchinikova G."/>
            <person name="Pati A."/>
            <person name="Tapia R."/>
            <person name="Han C."/>
            <person name="Goodwin L."/>
            <person name="Chen A."/>
            <person name="Palaniappan K."/>
            <person name="Land M."/>
            <person name="Hauser L."/>
            <person name="Ngatchou-Djao O.D."/>
            <person name="Rohde M."/>
            <person name="Pukall R."/>
            <person name="Spring S."/>
            <person name="Abt B."/>
            <person name="Goker M."/>
            <person name="Detter J.C."/>
            <person name="Woyke T."/>
            <person name="Bristow J."/>
            <person name="Markowitz V."/>
            <person name="Hugenholtz P."/>
            <person name="Eisen J.A."/>
            <person name="Kyrpides N.C."/>
            <person name="Klenk H.P."/>
            <person name="Lapidus A."/>
        </authorList>
    </citation>
    <scope>NUCLEOTIDE SEQUENCE [LARGE SCALE GENOMIC DNA]</scope>
    <source>
        <strain evidence="8">DSM 15567 / CIP 107919 / 50-1 BON</strain>
    </source>
</reference>
<dbReference type="PIRSF" id="PIRSF004869">
    <property type="entry name" value="PflX_prd"/>
    <property type="match status" value="1"/>
</dbReference>
<keyword evidence="3 5" id="KW-0408">Iron</keyword>
<feature type="binding site" evidence="5">
    <location>
        <position position="65"/>
    </location>
    <ligand>
        <name>[4Fe-4S] cluster</name>
        <dbReference type="ChEBI" id="CHEBI:49883"/>
        <note>4Fe-4S-S-AdoMet</note>
    </ligand>
</feature>
<keyword evidence="4 5" id="KW-0411">Iron-sulfur</keyword>
<dbReference type="KEGG" id="mas:Mahau_1884"/>
<dbReference type="SUPFAM" id="SSF102114">
    <property type="entry name" value="Radical SAM enzymes"/>
    <property type="match status" value="1"/>
</dbReference>
<dbReference type="GO" id="GO:0003824">
    <property type="term" value="F:catalytic activity"/>
    <property type="evidence" value="ECO:0007669"/>
    <property type="project" value="InterPro"/>
</dbReference>
<dbReference type="Pfam" id="PF04055">
    <property type="entry name" value="Radical_SAM"/>
    <property type="match status" value="1"/>
</dbReference>
<evidence type="ECO:0000256" key="1">
    <source>
        <dbReference type="ARBA" id="ARBA00022691"/>
    </source>
</evidence>
<evidence type="ECO:0000313" key="8">
    <source>
        <dbReference type="Proteomes" id="UP000008457"/>
    </source>
</evidence>
<evidence type="ECO:0000256" key="5">
    <source>
        <dbReference type="PIRSR" id="PIRSR004869-50"/>
    </source>
</evidence>
<reference evidence="8" key="1">
    <citation type="submission" date="2010-11" db="EMBL/GenBank/DDBJ databases">
        <title>The complete genome of Mahella australiensis DSM 15567.</title>
        <authorList>
            <consortium name="US DOE Joint Genome Institute (JGI-PGF)"/>
            <person name="Lucas S."/>
            <person name="Copeland A."/>
            <person name="Lapidus A."/>
            <person name="Bruce D."/>
            <person name="Goodwin L."/>
            <person name="Pitluck S."/>
            <person name="Kyrpides N."/>
            <person name="Mavromatis K."/>
            <person name="Pagani I."/>
            <person name="Ivanova N."/>
            <person name="Teshima H."/>
            <person name="Brettin T."/>
            <person name="Detter J.C."/>
            <person name="Han C."/>
            <person name="Tapia R."/>
            <person name="Land M."/>
            <person name="Hauser L."/>
            <person name="Markowitz V."/>
            <person name="Cheng J.-F."/>
            <person name="Hugenholtz P."/>
            <person name="Woyke T."/>
            <person name="Wu D."/>
            <person name="Spring S."/>
            <person name="Pukall R."/>
            <person name="Steenblock K."/>
            <person name="Schneider S."/>
            <person name="Klenk H.-P."/>
            <person name="Eisen J.A."/>
        </authorList>
    </citation>
    <scope>NUCLEOTIDE SEQUENCE [LARGE SCALE GENOMIC DNA]</scope>
    <source>
        <strain evidence="8">DSM 15567 / CIP 107919 / 50-1 BON</strain>
    </source>
</reference>
<accession>F4A1E1</accession>
<feature type="domain" description="Radical SAM core" evidence="6">
    <location>
        <begin position="61"/>
        <end position="191"/>
    </location>
</feature>
<sequence length="302" mass="34594">MNDFTKWLSDCRLCPRQCRINRLDGQCGICRAGALPKIALASLHRWEEPCISGTRGSGTVFFSHCNLSCLFCQNYDISQNDFGKEISIDELAKLFIMQQQRGAHNINLVSPTSFMPQIAEALIKAKEHGLAIPVLYNSNAYESIDALHCMDGLIDVYLPDLKYFSDEYAVKYSKAPHYFEHATAAIMEMHQQVGSPQFDDEGIIKRGLVIRHLMLPGLIEDSKQILLWIRNNLPIEVYVSLMAQYTPMYKAKEHERLNRRISRRQYEDIIDYFFDIGLENGYVQERSSAKSTYTPDFDLSGL</sequence>
<dbReference type="OrthoDB" id="9781783at2"/>
<dbReference type="SFLD" id="SFLDS00029">
    <property type="entry name" value="Radical_SAM"/>
    <property type="match status" value="1"/>
</dbReference>
<dbReference type="AlphaFoldDB" id="F4A1E1"/>
<keyword evidence="8" id="KW-1185">Reference proteome</keyword>
<comment type="cofactor">
    <cofactor evidence="5">
        <name>[4Fe-4S] cluster</name>
        <dbReference type="ChEBI" id="CHEBI:49883"/>
    </cofactor>
    <text evidence="5">Binds 1 [4Fe-4S] cluster. The cluster is coordinated with 3 cysteines and an exchangeable S-adenosyl-L-methionine.</text>
</comment>
<dbReference type="Proteomes" id="UP000008457">
    <property type="component" value="Chromosome"/>
</dbReference>
<dbReference type="SFLD" id="SFLDG01099">
    <property type="entry name" value="Uncharacterised_Radical_SAM_Su"/>
    <property type="match status" value="1"/>
</dbReference>
<dbReference type="CDD" id="cd01335">
    <property type="entry name" value="Radical_SAM"/>
    <property type="match status" value="1"/>
</dbReference>
<dbReference type="InterPro" id="IPR040085">
    <property type="entry name" value="MJ0674-like"/>
</dbReference>
<proteinExistence type="predicted"/>
<dbReference type="RefSeq" id="WP_013781488.1">
    <property type="nucleotide sequence ID" value="NC_015520.1"/>
</dbReference>
<dbReference type="InterPro" id="IPR016431">
    <property type="entry name" value="Pyrv-formate_lyase-activ_prd"/>
</dbReference>
<evidence type="ECO:0000259" key="6">
    <source>
        <dbReference type="Pfam" id="PF04055"/>
    </source>
</evidence>
<dbReference type="InterPro" id="IPR013785">
    <property type="entry name" value="Aldolase_TIM"/>
</dbReference>
<gene>
    <name evidence="7" type="ordered locus">Mahau_1884</name>
</gene>
<dbReference type="EMBL" id="CP002360">
    <property type="protein sequence ID" value="AEE97060.1"/>
    <property type="molecule type" value="Genomic_DNA"/>
</dbReference>
<dbReference type="Gene3D" id="3.20.20.70">
    <property type="entry name" value="Aldolase class I"/>
    <property type="match status" value="1"/>
</dbReference>
<organism evidence="7 8">
    <name type="scientific">Mahella australiensis (strain DSM 15567 / CIP 107919 / 50-1 BON)</name>
    <dbReference type="NCBI Taxonomy" id="697281"/>
    <lineage>
        <taxon>Bacteria</taxon>
        <taxon>Bacillati</taxon>
        <taxon>Bacillota</taxon>
        <taxon>Clostridia</taxon>
        <taxon>Thermoanaerobacterales</taxon>
        <taxon>Thermoanaerobacterales Family IV. Incertae Sedis</taxon>
        <taxon>Mahella</taxon>
    </lineage>
</organism>
<dbReference type="GO" id="GO:0051536">
    <property type="term" value="F:iron-sulfur cluster binding"/>
    <property type="evidence" value="ECO:0007669"/>
    <property type="project" value="UniProtKB-KW"/>
</dbReference>
<name>F4A1E1_MAHA5</name>
<dbReference type="STRING" id="697281.Mahau_1884"/>
<protein>
    <submittedName>
        <fullName evidence="7">Radical SAM domain protein</fullName>
    </submittedName>
</protein>
<dbReference type="InterPro" id="IPR007197">
    <property type="entry name" value="rSAM"/>
</dbReference>
<feature type="binding site" evidence="5">
    <location>
        <position position="69"/>
    </location>
    <ligand>
        <name>[4Fe-4S] cluster</name>
        <dbReference type="ChEBI" id="CHEBI:49883"/>
        <note>4Fe-4S-S-AdoMet</note>
    </ligand>
</feature>
<dbReference type="PANTHER" id="PTHR43075">
    <property type="entry name" value="FORMATE LYASE ACTIVATING ENZYME, PUTATIVE (AFU_ORTHOLOGUE AFUA_2G15630)-RELATED"/>
    <property type="match status" value="1"/>
</dbReference>
<dbReference type="HOGENOM" id="CLU_062674_0_1_9"/>
<keyword evidence="1 5" id="KW-0949">S-adenosyl-L-methionine</keyword>
<feature type="binding site" evidence="5">
    <location>
        <position position="72"/>
    </location>
    <ligand>
        <name>[4Fe-4S] cluster</name>
        <dbReference type="ChEBI" id="CHEBI:49883"/>
        <note>4Fe-4S-S-AdoMet</note>
    </ligand>
</feature>
<evidence type="ECO:0000313" key="7">
    <source>
        <dbReference type="EMBL" id="AEE97060.1"/>
    </source>
</evidence>
<evidence type="ECO:0000256" key="4">
    <source>
        <dbReference type="ARBA" id="ARBA00023014"/>
    </source>
</evidence>
<dbReference type="eggNOG" id="COG1313">
    <property type="taxonomic scope" value="Bacteria"/>
</dbReference>
<dbReference type="PANTHER" id="PTHR43075:SF1">
    <property type="entry name" value="FORMATE LYASE ACTIVATING ENZYME, PUTATIVE (AFU_ORTHOLOGUE AFUA_2G15630)-RELATED"/>
    <property type="match status" value="1"/>
</dbReference>
<evidence type="ECO:0000256" key="3">
    <source>
        <dbReference type="ARBA" id="ARBA00023004"/>
    </source>
</evidence>
<evidence type="ECO:0000256" key="2">
    <source>
        <dbReference type="ARBA" id="ARBA00022723"/>
    </source>
</evidence>
<keyword evidence="2 5" id="KW-0479">Metal-binding</keyword>
<dbReference type="InterPro" id="IPR058240">
    <property type="entry name" value="rSAM_sf"/>
</dbReference>
<dbReference type="GO" id="GO:0046872">
    <property type="term" value="F:metal ion binding"/>
    <property type="evidence" value="ECO:0007669"/>
    <property type="project" value="UniProtKB-KW"/>
</dbReference>